<dbReference type="AlphaFoldDB" id="A0A553QIW8"/>
<proteinExistence type="predicted"/>
<sequence length="81" mass="9152">MVLCGIAAGSIAVFIQPLTASRSKPPNKAVFRRGQRRSSSLSRLQSRRHRFPLINIIIRQHQQQQQQLPPRRAPLCVAESP</sequence>
<organism evidence="2 3">
    <name type="scientific">Danionella cerebrum</name>
    <dbReference type="NCBI Taxonomy" id="2873325"/>
    <lineage>
        <taxon>Eukaryota</taxon>
        <taxon>Metazoa</taxon>
        <taxon>Chordata</taxon>
        <taxon>Craniata</taxon>
        <taxon>Vertebrata</taxon>
        <taxon>Euteleostomi</taxon>
        <taxon>Actinopterygii</taxon>
        <taxon>Neopterygii</taxon>
        <taxon>Teleostei</taxon>
        <taxon>Ostariophysi</taxon>
        <taxon>Cypriniformes</taxon>
        <taxon>Danionidae</taxon>
        <taxon>Danioninae</taxon>
        <taxon>Danionella</taxon>
    </lineage>
</organism>
<gene>
    <name evidence="2" type="ORF">DNTS_030350</name>
</gene>
<feature type="region of interest" description="Disordered" evidence="1">
    <location>
        <begin position="22"/>
        <end position="46"/>
    </location>
</feature>
<protein>
    <submittedName>
        <fullName evidence="2">Uncharacterized protein</fullName>
    </submittedName>
</protein>
<evidence type="ECO:0000256" key="1">
    <source>
        <dbReference type="SAM" id="MobiDB-lite"/>
    </source>
</evidence>
<reference evidence="2 3" key="1">
    <citation type="journal article" date="2019" name="Sci. Data">
        <title>Hybrid genome assembly and annotation of Danionella translucida.</title>
        <authorList>
            <person name="Kadobianskyi M."/>
            <person name="Schulze L."/>
            <person name="Schuelke M."/>
            <person name="Judkewitz B."/>
        </authorList>
    </citation>
    <scope>NUCLEOTIDE SEQUENCE [LARGE SCALE GENOMIC DNA]</scope>
    <source>
        <strain evidence="2 3">Bolton</strain>
    </source>
</reference>
<dbReference type="Proteomes" id="UP000316079">
    <property type="component" value="Unassembled WGS sequence"/>
</dbReference>
<feature type="region of interest" description="Disordered" evidence="1">
    <location>
        <begin position="62"/>
        <end position="81"/>
    </location>
</feature>
<dbReference type="EMBL" id="SRMA01025910">
    <property type="protein sequence ID" value="TRY89871.1"/>
    <property type="molecule type" value="Genomic_DNA"/>
</dbReference>
<accession>A0A553QIW8</accession>
<keyword evidence="3" id="KW-1185">Reference proteome</keyword>
<dbReference type="OrthoDB" id="5807119at2759"/>
<comment type="caution">
    <text evidence="2">The sequence shown here is derived from an EMBL/GenBank/DDBJ whole genome shotgun (WGS) entry which is preliminary data.</text>
</comment>
<evidence type="ECO:0000313" key="2">
    <source>
        <dbReference type="EMBL" id="TRY89871.1"/>
    </source>
</evidence>
<evidence type="ECO:0000313" key="3">
    <source>
        <dbReference type="Proteomes" id="UP000316079"/>
    </source>
</evidence>
<name>A0A553QIW8_9TELE</name>